<dbReference type="EMBL" id="MU006799">
    <property type="protein sequence ID" value="KAF2636256.1"/>
    <property type="molecule type" value="Genomic_DNA"/>
</dbReference>
<comment type="subcellular location">
    <subcellularLocation>
        <location evidence="2">Membrane</location>
        <topology evidence="2">Lipid-anchor</topology>
        <topology evidence="2">GPI-anchor</topology>
    </subcellularLocation>
</comment>
<evidence type="ECO:0000256" key="11">
    <source>
        <dbReference type="ARBA" id="ARBA00023295"/>
    </source>
</evidence>
<dbReference type="PANTHER" id="PTHR10963:SF27">
    <property type="entry name" value="GLYCOSIDASE-RELATED"/>
    <property type="match status" value="1"/>
</dbReference>
<dbReference type="PANTHER" id="PTHR10963">
    <property type="entry name" value="GLYCOSYL HYDROLASE-RELATED"/>
    <property type="match status" value="1"/>
</dbReference>
<sequence>MRTSFCLTASALAALASAQTFTDCNPTTADCPNDPAMPATFETDFRAGKDAVKGWQQTAGALNYGAAGADFTISKKGEAPTIQSEAYLHFGYIEVKMKAAPGNGIISSIVLQSNDLDEVDWEFIGSVNDNVQMNYFGKGNTTTYDRMLEGAVSDIQTMHTYALNWTAEAVTWLIDAQPVRTLKFDEANGGNNFPQTPSNVRIGIWAGGDSENQGTRDWAHGAPDYSQAPFTQTVESIKIINYSPGKEYQWTDKTGSFKSIKVIEPGNSQGADVNSASIASPTNNGSSSSLESRSDTPSSSCTEGKTSTTPAPEPSGSDEPCECGTLTVTMTGSPPSPPATNTPVPSSAPATSKGTAPPAPATSKATTPASASTLSTKPVTTPASTPASAPATTPAASSGTSTTGIKTASGSPPSPTVPSTPTGSVSTPTGNSTAPPPVQQTTNAAATNGIATALFGAVGVVMALAF</sequence>
<dbReference type="PROSITE" id="PS51762">
    <property type="entry name" value="GH16_2"/>
    <property type="match status" value="1"/>
</dbReference>
<feature type="region of interest" description="Disordered" evidence="17">
    <location>
        <begin position="268"/>
        <end position="441"/>
    </location>
</feature>
<feature type="active site" description="Nucleophile" evidence="15">
    <location>
        <position position="118"/>
    </location>
</feature>
<evidence type="ECO:0000256" key="16">
    <source>
        <dbReference type="PIRSR" id="PIRSR037299-2"/>
    </source>
</evidence>
<dbReference type="InterPro" id="IPR017168">
    <property type="entry name" value="CHR-like"/>
</dbReference>
<dbReference type="Gene3D" id="2.60.120.200">
    <property type="match status" value="1"/>
</dbReference>
<keyword evidence="20" id="KW-0430">Lectin</keyword>
<keyword evidence="7 14" id="KW-0378">Hydrolase</keyword>
<evidence type="ECO:0000256" key="9">
    <source>
        <dbReference type="ARBA" id="ARBA00023180"/>
    </source>
</evidence>
<dbReference type="GO" id="GO:0005975">
    <property type="term" value="P:carbohydrate metabolic process"/>
    <property type="evidence" value="ECO:0007669"/>
    <property type="project" value="InterPro"/>
</dbReference>
<evidence type="ECO:0000256" key="3">
    <source>
        <dbReference type="ARBA" id="ARBA00022622"/>
    </source>
</evidence>
<evidence type="ECO:0000256" key="6">
    <source>
        <dbReference type="ARBA" id="ARBA00022729"/>
    </source>
</evidence>
<feature type="compositionally biased region" description="Low complexity" evidence="17">
    <location>
        <begin position="419"/>
        <end position="441"/>
    </location>
</feature>
<keyword evidence="21" id="KW-1185">Reference proteome</keyword>
<evidence type="ECO:0000256" key="4">
    <source>
        <dbReference type="ARBA" id="ARBA00022676"/>
    </source>
</evidence>
<evidence type="ECO:0000256" key="13">
    <source>
        <dbReference type="ARBA" id="ARBA00038074"/>
    </source>
</evidence>
<comment type="similarity">
    <text evidence="13">Belongs to the glycosyl hydrolase 16 family. CRH1 subfamily.</text>
</comment>
<comment type="catalytic activity">
    <reaction evidence="1">
        <text>Random endo-hydrolysis of N-acetyl-beta-D-glucosaminide (1-&gt;4)-beta-linkages in chitin and chitodextrins.</text>
        <dbReference type="EC" id="3.2.1.14"/>
    </reaction>
</comment>
<dbReference type="GO" id="GO:0009277">
    <property type="term" value="C:fungal-type cell wall"/>
    <property type="evidence" value="ECO:0007669"/>
    <property type="project" value="TreeGrafter"/>
</dbReference>
<evidence type="ECO:0000256" key="8">
    <source>
        <dbReference type="ARBA" id="ARBA00023136"/>
    </source>
</evidence>
<evidence type="ECO:0000313" key="21">
    <source>
        <dbReference type="Proteomes" id="UP000799753"/>
    </source>
</evidence>
<reference evidence="20" key="1">
    <citation type="journal article" date="2020" name="Stud. Mycol.">
        <title>101 Dothideomycetes genomes: a test case for predicting lifestyles and emergence of pathogens.</title>
        <authorList>
            <person name="Haridas S."/>
            <person name="Albert R."/>
            <person name="Binder M."/>
            <person name="Bloem J."/>
            <person name="Labutti K."/>
            <person name="Salamov A."/>
            <person name="Andreopoulos B."/>
            <person name="Baker S."/>
            <person name="Barry K."/>
            <person name="Bills G."/>
            <person name="Bluhm B."/>
            <person name="Cannon C."/>
            <person name="Castanera R."/>
            <person name="Culley D."/>
            <person name="Daum C."/>
            <person name="Ezra D."/>
            <person name="Gonzalez J."/>
            <person name="Henrissat B."/>
            <person name="Kuo A."/>
            <person name="Liang C."/>
            <person name="Lipzen A."/>
            <person name="Lutzoni F."/>
            <person name="Magnuson J."/>
            <person name="Mondo S."/>
            <person name="Nolan M."/>
            <person name="Ohm R."/>
            <person name="Pangilinan J."/>
            <person name="Park H.-J."/>
            <person name="Ramirez L."/>
            <person name="Alfaro M."/>
            <person name="Sun H."/>
            <person name="Tritt A."/>
            <person name="Yoshinaga Y."/>
            <person name="Zwiers L.-H."/>
            <person name="Turgeon B."/>
            <person name="Goodwin S."/>
            <person name="Spatafora J."/>
            <person name="Crous P."/>
            <person name="Grigoriev I."/>
        </authorList>
    </citation>
    <scope>NUCLEOTIDE SEQUENCE</scope>
    <source>
        <strain evidence="20">CBS 473.64</strain>
    </source>
</reference>
<evidence type="ECO:0000256" key="7">
    <source>
        <dbReference type="ARBA" id="ARBA00022801"/>
    </source>
</evidence>
<name>A0A6A6RM05_9PLEO</name>
<keyword evidence="11" id="KW-0326">Glycosidase</keyword>
<evidence type="ECO:0000256" key="2">
    <source>
        <dbReference type="ARBA" id="ARBA00004589"/>
    </source>
</evidence>
<dbReference type="GO" id="GO:0030246">
    <property type="term" value="F:carbohydrate binding"/>
    <property type="evidence" value="ECO:0007669"/>
    <property type="project" value="UniProtKB-KW"/>
</dbReference>
<keyword evidence="12" id="KW-0961">Cell wall biogenesis/degradation</keyword>
<keyword evidence="4" id="KW-0328">Glycosyltransferase</keyword>
<keyword evidence="8 14" id="KW-0472">Membrane</keyword>
<dbReference type="CDD" id="cd02183">
    <property type="entry name" value="GH16_fungal_CRH1_transglycosylase"/>
    <property type="match status" value="1"/>
</dbReference>
<dbReference type="GO" id="GO:0098552">
    <property type="term" value="C:side of membrane"/>
    <property type="evidence" value="ECO:0007669"/>
    <property type="project" value="UniProtKB-KW"/>
</dbReference>
<dbReference type="SUPFAM" id="SSF49899">
    <property type="entry name" value="Concanavalin A-like lectins/glucanases"/>
    <property type="match status" value="1"/>
</dbReference>
<dbReference type="GO" id="GO:0008843">
    <property type="term" value="F:endochitinase activity"/>
    <property type="evidence" value="ECO:0007669"/>
    <property type="project" value="UniProtKB-EC"/>
</dbReference>
<keyword evidence="3" id="KW-0336">GPI-anchor</keyword>
<keyword evidence="16" id="KW-1015">Disulfide bond</keyword>
<evidence type="ECO:0000256" key="18">
    <source>
        <dbReference type="SAM" id="SignalP"/>
    </source>
</evidence>
<protein>
    <recommendedName>
        <fullName evidence="14">Crh-like protein</fullName>
        <ecNumber evidence="14">3.2.-.-</ecNumber>
    </recommendedName>
</protein>
<keyword evidence="5" id="KW-0808">Transferase</keyword>
<proteinExistence type="inferred from homology"/>
<dbReference type="Pfam" id="PF00722">
    <property type="entry name" value="Glyco_hydro_16"/>
    <property type="match status" value="1"/>
</dbReference>
<keyword evidence="10" id="KW-0449">Lipoprotein</keyword>
<keyword evidence="9" id="KW-0325">Glycoprotein</keyword>
<evidence type="ECO:0000259" key="19">
    <source>
        <dbReference type="PROSITE" id="PS51762"/>
    </source>
</evidence>
<feature type="disulfide bond" evidence="16">
    <location>
        <begin position="24"/>
        <end position="31"/>
    </location>
</feature>
<evidence type="ECO:0000256" key="12">
    <source>
        <dbReference type="ARBA" id="ARBA00023316"/>
    </source>
</evidence>
<evidence type="ECO:0000256" key="1">
    <source>
        <dbReference type="ARBA" id="ARBA00000822"/>
    </source>
</evidence>
<feature type="domain" description="GH16" evidence="19">
    <location>
        <begin position="29"/>
        <end position="234"/>
    </location>
</feature>
<feature type="active site" description="Proton donor" evidence="15">
    <location>
        <position position="122"/>
    </location>
</feature>
<evidence type="ECO:0000256" key="17">
    <source>
        <dbReference type="SAM" id="MobiDB-lite"/>
    </source>
</evidence>
<accession>A0A6A6RM05</accession>
<feature type="compositionally biased region" description="Low complexity" evidence="17">
    <location>
        <begin position="341"/>
        <end position="411"/>
    </location>
</feature>
<keyword evidence="6 18" id="KW-0732">Signal</keyword>
<dbReference type="InterPro" id="IPR013320">
    <property type="entry name" value="ConA-like_dom_sf"/>
</dbReference>
<evidence type="ECO:0000256" key="5">
    <source>
        <dbReference type="ARBA" id="ARBA00022679"/>
    </source>
</evidence>
<organism evidence="20 21">
    <name type="scientific">Massarina eburnea CBS 473.64</name>
    <dbReference type="NCBI Taxonomy" id="1395130"/>
    <lineage>
        <taxon>Eukaryota</taxon>
        <taxon>Fungi</taxon>
        <taxon>Dikarya</taxon>
        <taxon>Ascomycota</taxon>
        <taxon>Pezizomycotina</taxon>
        <taxon>Dothideomycetes</taxon>
        <taxon>Pleosporomycetidae</taxon>
        <taxon>Pleosporales</taxon>
        <taxon>Massarineae</taxon>
        <taxon>Massarinaceae</taxon>
        <taxon>Massarina</taxon>
    </lineage>
</organism>
<gene>
    <name evidence="20" type="ORF">P280DRAFT_473108</name>
</gene>
<evidence type="ECO:0000256" key="14">
    <source>
        <dbReference type="PIRNR" id="PIRNR037299"/>
    </source>
</evidence>
<evidence type="ECO:0000313" key="20">
    <source>
        <dbReference type="EMBL" id="KAF2636256.1"/>
    </source>
</evidence>
<evidence type="ECO:0000256" key="15">
    <source>
        <dbReference type="PIRSR" id="PIRSR037299-1"/>
    </source>
</evidence>
<evidence type="ECO:0000256" key="10">
    <source>
        <dbReference type="ARBA" id="ARBA00023288"/>
    </source>
</evidence>
<dbReference type="GO" id="GO:0016757">
    <property type="term" value="F:glycosyltransferase activity"/>
    <property type="evidence" value="ECO:0007669"/>
    <property type="project" value="UniProtKB-KW"/>
</dbReference>
<dbReference type="GO" id="GO:0031505">
    <property type="term" value="P:fungal-type cell wall organization"/>
    <property type="evidence" value="ECO:0007669"/>
    <property type="project" value="TreeGrafter"/>
</dbReference>
<dbReference type="EC" id="3.2.-.-" evidence="14"/>
<dbReference type="AlphaFoldDB" id="A0A6A6RM05"/>
<feature type="compositionally biased region" description="Low complexity" evidence="17">
    <location>
        <begin position="277"/>
        <end position="300"/>
    </location>
</feature>
<dbReference type="InterPro" id="IPR050546">
    <property type="entry name" value="Glycosyl_Hydrlase_16"/>
</dbReference>
<dbReference type="InterPro" id="IPR000757">
    <property type="entry name" value="Beta-glucanase-like"/>
</dbReference>
<dbReference type="OrthoDB" id="4781at2759"/>
<feature type="signal peptide" evidence="18">
    <location>
        <begin position="1"/>
        <end position="18"/>
    </location>
</feature>
<dbReference type="Proteomes" id="UP000799753">
    <property type="component" value="Unassembled WGS sequence"/>
</dbReference>
<feature type="chain" id="PRO_5025664606" description="Crh-like protein" evidence="18">
    <location>
        <begin position="19"/>
        <end position="466"/>
    </location>
</feature>
<feature type="compositionally biased region" description="Polar residues" evidence="17">
    <location>
        <begin position="301"/>
        <end position="310"/>
    </location>
</feature>
<dbReference type="PIRSF" id="PIRSF037299">
    <property type="entry name" value="Glycosidase_CRH1_prd"/>
    <property type="match status" value="1"/>
</dbReference>